<dbReference type="InParanoid" id="T1EQ79"/>
<feature type="transmembrane region" description="Helical" evidence="2">
    <location>
        <begin position="64"/>
        <end position="85"/>
    </location>
</feature>
<dbReference type="EMBL" id="AMQM01000596">
    <property type="status" value="NOT_ANNOTATED_CDS"/>
    <property type="molecule type" value="Genomic_DNA"/>
</dbReference>
<dbReference type="GeneID" id="20198729"/>
<dbReference type="HOGENOM" id="CLU_1706175_0_0_1"/>
<evidence type="ECO:0000313" key="4">
    <source>
        <dbReference type="EnsemblMetazoa" id="HelroP160413"/>
    </source>
</evidence>
<reference evidence="4" key="3">
    <citation type="submission" date="2015-06" db="UniProtKB">
        <authorList>
            <consortium name="EnsemblMetazoa"/>
        </authorList>
    </citation>
    <scope>IDENTIFICATION</scope>
</reference>
<accession>T1EQ79</accession>
<dbReference type="AlphaFoldDB" id="T1EQ79"/>
<feature type="region of interest" description="Disordered" evidence="1">
    <location>
        <begin position="19"/>
        <end position="39"/>
    </location>
</feature>
<name>T1EQ79_HELRO</name>
<organism evidence="4 5">
    <name type="scientific">Helobdella robusta</name>
    <name type="common">Californian leech</name>
    <dbReference type="NCBI Taxonomy" id="6412"/>
    <lineage>
        <taxon>Eukaryota</taxon>
        <taxon>Metazoa</taxon>
        <taxon>Spiralia</taxon>
        <taxon>Lophotrochozoa</taxon>
        <taxon>Annelida</taxon>
        <taxon>Clitellata</taxon>
        <taxon>Hirudinea</taxon>
        <taxon>Rhynchobdellida</taxon>
        <taxon>Glossiphoniidae</taxon>
        <taxon>Helobdella</taxon>
    </lineage>
</organism>
<keyword evidence="2" id="KW-0812">Transmembrane</keyword>
<evidence type="ECO:0000256" key="1">
    <source>
        <dbReference type="SAM" id="MobiDB-lite"/>
    </source>
</evidence>
<evidence type="ECO:0000313" key="5">
    <source>
        <dbReference type="Proteomes" id="UP000015101"/>
    </source>
</evidence>
<dbReference type="EMBL" id="KB096324">
    <property type="protein sequence ID" value="ESO06253.1"/>
    <property type="molecule type" value="Genomic_DNA"/>
</dbReference>
<dbReference type="KEGG" id="hro:HELRODRAFT_160413"/>
<evidence type="ECO:0000256" key="2">
    <source>
        <dbReference type="SAM" id="Phobius"/>
    </source>
</evidence>
<reference evidence="5" key="1">
    <citation type="submission" date="2012-12" db="EMBL/GenBank/DDBJ databases">
        <authorList>
            <person name="Hellsten U."/>
            <person name="Grimwood J."/>
            <person name="Chapman J.A."/>
            <person name="Shapiro H."/>
            <person name="Aerts A."/>
            <person name="Otillar R.P."/>
            <person name="Terry A.Y."/>
            <person name="Boore J.L."/>
            <person name="Simakov O."/>
            <person name="Marletaz F."/>
            <person name="Cho S.-J."/>
            <person name="Edsinger-Gonzales E."/>
            <person name="Havlak P."/>
            <person name="Kuo D.-H."/>
            <person name="Larsson T."/>
            <person name="Lv J."/>
            <person name="Arendt D."/>
            <person name="Savage R."/>
            <person name="Osoegawa K."/>
            <person name="de Jong P."/>
            <person name="Lindberg D.R."/>
            <person name="Seaver E.C."/>
            <person name="Weisblat D.A."/>
            <person name="Putnam N.H."/>
            <person name="Grigoriev I.V."/>
            <person name="Rokhsar D.S."/>
        </authorList>
    </citation>
    <scope>NUCLEOTIDE SEQUENCE</scope>
</reference>
<reference evidence="3 5" key="2">
    <citation type="journal article" date="2013" name="Nature">
        <title>Insights into bilaterian evolution from three spiralian genomes.</title>
        <authorList>
            <person name="Simakov O."/>
            <person name="Marletaz F."/>
            <person name="Cho S.J."/>
            <person name="Edsinger-Gonzales E."/>
            <person name="Havlak P."/>
            <person name="Hellsten U."/>
            <person name="Kuo D.H."/>
            <person name="Larsson T."/>
            <person name="Lv J."/>
            <person name="Arendt D."/>
            <person name="Savage R."/>
            <person name="Osoegawa K."/>
            <person name="de Jong P."/>
            <person name="Grimwood J."/>
            <person name="Chapman J.A."/>
            <person name="Shapiro H."/>
            <person name="Aerts A."/>
            <person name="Otillar R.P."/>
            <person name="Terry A.Y."/>
            <person name="Boore J.L."/>
            <person name="Grigoriev I.V."/>
            <person name="Lindberg D.R."/>
            <person name="Seaver E.C."/>
            <person name="Weisblat D.A."/>
            <person name="Putnam N.H."/>
            <person name="Rokhsar D.S."/>
        </authorList>
    </citation>
    <scope>NUCLEOTIDE SEQUENCE</scope>
</reference>
<proteinExistence type="predicted"/>
<dbReference type="RefSeq" id="XP_009015621.1">
    <property type="nucleotide sequence ID" value="XM_009017373.1"/>
</dbReference>
<gene>
    <name evidence="4" type="primary">20198729</name>
    <name evidence="3" type="ORF">HELRODRAFT_160413</name>
</gene>
<keyword evidence="2" id="KW-1133">Transmembrane helix</keyword>
<dbReference type="CTD" id="20198729"/>
<evidence type="ECO:0000313" key="3">
    <source>
        <dbReference type="EMBL" id="ESO06253.1"/>
    </source>
</evidence>
<sequence length="154" mass="17300">MIKNLKNWASTKAGEKISENEVIGGQPTKENPKGTTIKNPLSEDVVTEQPKSNMGEKLNTVEETIFFLLFTLKEVVILFTAWLITDYFIKMSEVKNVEVDPQVDVIDKEFLIKSMLSKSKDVSLKAQVSYFLFSIPVSSVSSERVGSSLNYTLQ</sequence>
<keyword evidence="5" id="KW-1185">Reference proteome</keyword>
<keyword evidence="2" id="KW-0472">Membrane</keyword>
<dbReference type="Proteomes" id="UP000015101">
    <property type="component" value="Unassembled WGS sequence"/>
</dbReference>
<dbReference type="EnsemblMetazoa" id="HelroT160413">
    <property type="protein sequence ID" value="HelroP160413"/>
    <property type="gene ID" value="HelroG160413"/>
</dbReference>
<protein>
    <submittedName>
        <fullName evidence="3 4">Uncharacterized protein</fullName>
    </submittedName>
</protein>